<name>A0A3P5XZQ5_9BACL</name>
<evidence type="ECO:0000256" key="1">
    <source>
        <dbReference type="SAM" id="SignalP"/>
    </source>
</evidence>
<gene>
    <name evidence="3" type="ORF">FILTAD_02984</name>
</gene>
<dbReference type="AlphaFoldDB" id="A0A3P5XZQ5"/>
<evidence type="ECO:0000259" key="2">
    <source>
        <dbReference type="PROSITE" id="PS51272"/>
    </source>
</evidence>
<dbReference type="PROSITE" id="PS51272">
    <property type="entry name" value="SLH"/>
    <property type="match status" value="3"/>
</dbReference>
<keyword evidence="1" id="KW-0732">Signal</keyword>
<feature type="chain" id="PRO_5039627089" evidence="1">
    <location>
        <begin position="27"/>
        <end position="643"/>
    </location>
</feature>
<dbReference type="InterPro" id="IPR051465">
    <property type="entry name" value="Cell_Envelope_Struct_Comp"/>
</dbReference>
<feature type="domain" description="SLH" evidence="2">
    <location>
        <begin position="516"/>
        <end position="577"/>
    </location>
</feature>
<accession>A0A3P5XZQ5</accession>
<dbReference type="PANTHER" id="PTHR43308:SF5">
    <property type="entry name" value="S-LAYER PROTEIN _ PEPTIDOGLYCAN ENDO-BETA-N-ACETYLGLUCOSAMINIDASE"/>
    <property type="match status" value="1"/>
</dbReference>
<dbReference type="Proteomes" id="UP000270468">
    <property type="component" value="Unassembled WGS sequence"/>
</dbReference>
<dbReference type="PANTHER" id="PTHR43308">
    <property type="entry name" value="OUTER MEMBRANE PROTEIN ALPHA-RELATED"/>
    <property type="match status" value="1"/>
</dbReference>
<dbReference type="Pfam" id="PF00395">
    <property type="entry name" value="SLH"/>
    <property type="match status" value="3"/>
</dbReference>
<keyword evidence="4" id="KW-1185">Reference proteome</keyword>
<dbReference type="EMBL" id="UXAV01000054">
    <property type="protein sequence ID" value="VDC33673.1"/>
    <property type="molecule type" value="Genomic_DNA"/>
</dbReference>
<evidence type="ECO:0000313" key="3">
    <source>
        <dbReference type="EMBL" id="VDC33673.1"/>
    </source>
</evidence>
<keyword evidence="3" id="KW-0378">Hydrolase</keyword>
<protein>
    <submittedName>
        <fullName evidence="3">Endoglucanase</fullName>
        <ecNumber evidence="3">3.2.1.4</ecNumber>
    </submittedName>
</protein>
<evidence type="ECO:0000313" key="4">
    <source>
        <dbReference type="Proteomes" id="UP000270468"/>
    </source>
</evidence>
<feature type="domain" description="SLH" evidence="2">
    <location>
        <begin position="583"/>
        <end position="643"/>
    </location>
</feature>
<dbReference type="EC" id="3.2.1.4" evidence="3"/>
<dbReference type="InterPro" id="IPR001119">
    <property type="entry name" value="SLH_dom"/>
</dbReference>
<sequence>MSKIKTKNRPLKVLMAGAVALTPVLAVGVNADKASAATGYASIDALIADLNTAYDKLSDADQGHLVAAQNQINGALAENAWEDNINSLLKDQNNDNARTVVKELVKLLASSHSVIGLENAFKEFDKNVSDDNLKNAFGEDITKIEFVNFLVFVESNVFKELGKKDNFSSYYDIFRDVLLQSATSDNYPKITDGIRKTVKVDEVPTVLQGILAKAKITDDQKDAFVKLAKNYNPATPPVGGGGVTPPVTDIPDNDNGQISTTPDSMESNPQAVIDAINDSKEVNELVLTVEETQGTVGIPALVMNALLEKNGSAAIVAQVQGASYSIPVKNVEMAEAAKQLGVTAAELKLTISITPVSNILDKDTRYKVLSKAIDFKVELVAPDNKSVELKSFKHPITRGIEANSNLNPATTLGVVVQADGSIIAVPTYVNDEKSALLRRSTNSTYTLIEHSKTFIDVDKGATWAEEYVEKLASKKIVNGVSSTSFKPSKIVTRGEFAAILARGLGIVATDASKTGFTDVSTSQGVNKNGEITAVAEAGLIAGYKDGTFRPYEEITRDQAAIMISRAIDFIDSKDVKLDNSKKITSFKDYDKIGAASRTHVDKVYKAGYLDGYTDNTFRPLADANRAQTAKILYNFLQSIKFIN</sequence>
<feature type="signal peptide" evidence="1">
    <location>
        <begin position="1"/>
        <end position="26"/>
    </location>
</feature>
<reference evidence="3 4" key="1">
    <citation type="submission" date="2018-11" db="EMBL/GenBank/DDBJ databases">
        <authorList>
            <person name="Criscuolo A."/>
        </authorList>
    </citation>
    <scope>NUCLEOTIDE SEQUENCE [LARGE SCALE GENOMIC DNA]</scope>
    <source>
        <strain evidence="3">ATB-66</strain>
    </source>
</reference>
<feature type="domain" description="SLH" evidence="2">
    <location>
        <begin position="451"/>
        <end position="514"/>
    </location>
</feature>
<keyword evidence="3" id="KW-0326">Glycosidase</keyword>
<proteinExistence type="predicted"/>
<dbReference type="GO" id="GO:0008810">
    <property type="term" value="F:cellulase activity"/>
    <property type="evidence" value="ECO:0007669"/>
    <property type="project" value="UniProtKB-EC"/>
</dbReference>
<dbReference type="OrthoDB" id="2930890at2"/>
<dbReference type="RefSeq" id="WP_124071792.1">
    <property type="nucleotide sequence ID" value="NZ_CBCRXF010000019.1"/>
</dbReference>
<organism evidence="3 4">
    <name type="scientific">Filibacter tadaridae</name>
    <dbReference type="NCBI Taxonomy" id="2483811"/>
    <lineage>
        <taxon>Bacteria</taxon>
        <taxon>Bacillati</taxon>
        <taxon>Bacillota</taxon>
        <taxon>Bacilli</taxon>
        <taxon>Bacillales</taxon>
        <taxon>Caryophanaceae</taxon>
        <taxon>Filibacter</taxon>
    </lineage>
</organism>